<keyword evidence="1" id="KW-0378">Hydrolase</keyword>
<name>A0A8F8PKI9_9VIRU</name>
<protein>
    <submittedName>
        <fullName evidence="1">LAGLIDADG homing endonuclease</fullName>
    </submittedName>
</protein>
<sequence length="324" mass="36442">MHQFKQAINSDVVYAGSVYRTSKDWRFVLTINKQTVVLNTYNINTHGEQQAHSLAENDRKTESNTRGLTIHRKIPPTQMIEYFAGFFDGDGCFGTSKDSNLRITLSQTSGNGIPSVLSTLQYYYGGCIRSHVPKRGVKEYRPHYKLRIAGPAAIWLLRDLENVSMIKANQVHVSLRAASEPLQARSTSIKSLKRAKLISNMQALEFNAQDQRLTWAYVAGLFDAEGCVRFPAGLRLRITQKSNPSILFAIKDKLGVLGKAVNNGVLDLAGKNAEELAWRILPFVMPKKDQLIYALTLRILRDTKVIDKSVAIIMAEKLKQMKKM</sequence>
<organism evidence="1">
    <name type="scientific">Clandestinovirus</name>
    <dbReference type="NCBI Taxonomy" id="2831644"/>
    <lineage>
        <taxon>Viruses</taxon>
    </lineage>
</organism>
<keyword evidence="1" id="KW-0540">Nuclease</keyword>
<dbReference type="Gene3D" id="3.10.28.10">
    <property type="entry name" value="Homing endonucleases"/>
    <property type="match status" value="2"/>
</dbReference>
<keyword evidence="1" id="KW-0255">Endonuclease</keyword>
<reference evidence="1" key="1">
    <citation type="submission" date="2021-06" db="EMBL/GenBank/DDBJ databases">
        <authorList>
            <person name="Rolland C."/>
        </authorList>
    </citation>
    <scope>NUCLEOTIDE SEQUENCE</scope>
    <source>
        <strain evidence="1">347.936635</strain>
    </source>
</reference>
<dbReference type="InterPro" id="IPR027434">
    <property type="entry name" value="Homing_endonucl"/>
</dbReference>
<dbReference type="SUPFAM" id="SSF55608">
    <property type="entry name" value="Homing endonucleases"/>
    <property type="match status" value="2"/>
</dbReference>
<evidence type="ECO:0000313" key="1">
    <source>
        <dbReference type="EMBL" id="QYA18816.1"/>
    </source>
</evidence>
<gene>
    <name evidence="1" type="ORF">KOM_12_548</name>
</gene>
<dbReference type="GO" id="GO:0004519">
    <property type="term" value="F:endonuclease activity"/>
    <property type="evidence" value="ECO:0007669"/>
    <property type="project" value="UniProtKB-KW"/>
</dbReference>
<proteinExistence type="predicted"/>
<dbReference type="EMBL" id="MZ420154">
    <property type="protein sequence ID" value="QYA18816.1"/>
    <property type="molecule type" value="Genomic_DNA"/>
</dbReference>
<accession>A0A8F8PKI9</accession>